<reference evidence="3 4" key="1">
    <citation type="submission" date="2018-06" db="EMBL/GenBank/DDBJ databases">
        <authorList>
            <consortium name="Pathogen Informatics"/>
            <person name="Doyle S."/>
        </authorList>
    </citation>
    <scope>NUCLEOTIDE SEQUENCE [LARGE SCALE GENOMIC DNA]</scope>
    <source>
        <strain evidence="3 4">NCTC10742</strain>
    </source>
</reference>
<dbReference type="SUPFAM" id="SSF50475">
    <property type="entry name" value="FMN-binding split barrel"/>
    <property type="match status" value="1"/>
</dbReference>
<protein>
    <submittedName>
        <fullName evidence="3">PPOX class probable F420-dependent enzyme, MSMEG_5819 family</fullName>
    </submittedName>
</protein>
<dbReference type="Gene3D" id="2.30.110.10">
    <property type="entry name" value="Electron Transport, Fmn-binding Protein, Chain A"/>
    <property type="match status" value="1"/>
</dbReference>
<evidence type="ECO:0000313" key="4">
    <source>
        <dbReference type="Proteomes" id="UP000254291"/>
    </source>
</evidence>
<evidence type="ECO:0000256" key="1">
    <source>
        <dbReference type="ARBA" id="ARBA00023002"/>
    </source>
</evidence>
<dbReference type="PANTHER" id="PTHR35176:SF6">
    <property type="entry name" value="HEME OXYGENASE HI_0854-RELATED"/>
    <property type="match status" value="1"/>
</dbReference>
<dbReference type="NCBIfam" id="TIGR04023">
    <property type="entry name" value="PPOX_MSMEG_5819"/>
    <property type="match status" value="1"/>
</dbReference>
<dbReference type="InterPro" id="IPR024031">
    <property type="entry name" value="MSMEG_5819/OxyR"/>
</dbReference>
<sequence length="154" mass="17405">MTFTPLEIEFMQQTDLGRLATIQPDGTPQNSPVGFTYNEQLGTIDISGYDMSRSRKFRNIAVNPKVAFVVDDIFSRDPWRVRCLEIRGVAEQAVPVDVPREPDGEPLDAAIIRVFPRRVISFGIDDQVTEPHQLVAHVRNVAVERPAPQLPRLR</sequence>
<dbReference type="PANTHER" id="PTHR35176">
    <property type="entry name" value="HEME OXYGENASE HI_0854-RELATED"/>
    <property type="match status" value="1"/>
</dbReference>
<evidence type="ECO:0000313" key="3">
    <source>
        <dbReference type="EMBL" id="STZ45590.1"/>
    </source>
</evidence>
<dbReference type="Pfam" id="PF01243">
    <property type="entry name" value="PNPOx_N"/>
    <property type="match status" value="1"/>
</dbReference>
<dbReference type="GO" id="GO:0070967">
    <property type="term" value="F:coenzyme F420 binding"/>
    <property type="evidence" value="ECO:0007669"/>
    <property type="project" value="TreeGrafter"/>
</dbReference>
<dbReference type="RefSeq" id="WP_115328356.1">
    <property type="nucleotide sequence ID" value="NZ_JACKST010000052.1"/>
</dbReference>
<dbReference type="InterPro" id="IPR012349">
    <property type="entry name" value="Split_barrel_FMN-bd"/>
</dbReference>
<dbReference type="InterPro" id="IPR052019">
    <property type="entry name" value="F420H2_bilvrd_red/Heme_oxyg"/>
</dbReference>
<organism evidence="3 4">
    <name type="scientific">Mycolicibacterium gilvum</name>
    <dbReference type="NCBI Taxonomy" id="1804"/>
    <lineage>
        <taxon>Bacteria</taxon>
        <taxon>Bacillati</taxon>
        <taxon>Actinomycetota</taxon>
        <taxon>Actinomycetes</taxon>
        <taxon>Mycobacteriales</taxon>
        <taxon>Mycobacteriaceae</taxon>
        <taxon>Mycolicibacterium</taxon>
    </lineage>
</organism>
<keyword evidence="1" id="KW-0560">Oxidoreductase</keyword>
<dbReference type="Proteomes" id="UP000254291">
    <property type="component" value="Unassembled WGS sequence"/>
</dbReference>
<dbReference type="InterPro" id="IPR011576">
    <property type="entry name" value="Pyridox_Oxase_N"/>
</dbReference>
<dbReference type="EMBL" id="UGQM01000001">
    <property type="protein sequence ID" value="STZ45590.1"/>
    <property type="molecule type" value="Genomic_DNA"/>
</dbReference>
<name>A0A378SS49_9MYCO</name>
<gene>
    <name evidence="3" type="ORF">NCTC10742_04849</name>
</gene>
<feature type="domain" description="Pyridoxamine 5'-phosphate oxidase N-terminal" evidence="2">
    <location>
        <begin position="9"/>
        <end position="93"/>
    </location>
</feature>
<dbReference type="GO" id="GO:0005829">
    <property type="term" value="C:cytosol"/>
    <property type="evidence" value="ECO:0007669"/>
    <property type="project" value="TreeGrafter"/>
</dbReference>
<accession>A0A378SS49</accession>
<proteinExistence type="predicted"/>
<dbReference type="GO" id="GO:0016627">
    <property type="term" value="F:oxidoreductase activity, acting on the CH-CH group of donors"/>
    <property type="evidence" value="ECO:0007669"/>
    <property type="project" value="TreeGrafter"/>
</dbReference>
<dbReference type="AlphaFoldDB" id="A0A378SS49"/>
<evidence type="ECO:0000259" key="2">
    <source>
        <dbReference type="Pfam" id="PF01243"/>
    </source>
</evidence>